<dbReference type="InterPro" id="IPR025395">
    <property type="entry name" value="Phage_tail_terminator-like"/>
</dbReference>
<dbReference type="OrthoDB" id="7188292at2"/>
<dbReference type="Pfam" id="PF13554">
    <property type="entry name" value="Phage_tail_terminator_5"/>
    <property type="match status" value="1"/>
</dbReference>
<evidence type="ECO:0008006" key="4">
    <source>
        <dbReference type="Google" id="ProtNLM"/>
    </source>
</evidence>
<dbReference type="STRING" id="1921510.BSL82_01285"/>
<name>A0A1L3ZR37_9SPHN</name>
<keyword evidence="3" id="KW-1185">Reference proteome</keyword>
<keyword evidence="1" id="KW-0732">Signal</keyword>
<dbReference type="KEGG" id="sphj:BSL82_01285"/>
<dbReference type="Proteomes" id="UP000182063">
    <property type="component" value="Chromosome"/>
</dbReference>
<organism evidence="2 3">
    <name type="scientific">Tardibacter chloracetimidivorans</name>
    <dbReference type="NCBI Taxonomy" id="1921510"/>
    <lineage>
        <taxon>Bacteria</taxon>
        <taxon>Pseudomonadati</taxon>
        <taxon>Pseudomonadota</taxon>
        <taxon>Alphaproteobacteria</taxon>
        <taxon>Sphingomonadales</taxon>
        <taxon>Sphingomonadaceae</taxon>
        <taxon>Tardibacter</taxon>
    </lineage>
</organism>
<dbReference type="RefSeq" id="WP_072595673.1">
    <property type="nucleotide sequence ID" value="NZ_CP018221.1"/>
</dbReference>
<dbReference type="EMBL" id="CP018221">
    <property type="protein sequence ID" value="API58097.1"/>
    <property type="molecule type" value="Genomic_DNA"/>
</dbReference>
<feature type="chain" id="PRO_5012860276" description="Tail terminator" evidence="1">
    <location>
        <begin position="23"/>
        <end position="134"/>
    </location>
</feature>
<evidence type="ECO:0000256" key="1">
    <source>
        <dbReference type="SAM" id="SignalP"/>
    </source>
</evidence>
<evidence type="ECO:0000313" key="2">
    <source>
        <dbReference type="EMBL" id="API58097.1"/>
    </source>
</evidence>
<proteinExistence type="predicted"/>
<protein>
    <recommendedName>
        <fullName evidence="4">Tail terminator</fullName>
    </recommendedName>
</protein>
<dbReference type="Gene3D" id="3.30.2000.20">
    <property type="match status" value="1"/>
</dbReference>
<dbReference type="AlphaFoldDB" id="A0A1L3ZR37"/>
<evidence type="ECO:0000313" key="3">
    <source>
        <dbReference type="Proteomes" id="UP000182063"/>
    </source>
</evidence>
<gene>
    <name evidence="2" type="ORF">BSL82_01285</name>
</gene>
<feature type="signal peptide" evidence="1">
    <location>
        <begin position="1"/>
        <end position="22"/>
    </location>
</feature>
<accession>A0A1L3ZR37</accession>
<sequence length="134" mass="14662">MSIVHVRAALESALAAMTPAMASAWENTPYAPVSGTPYQRVYLLTAEPENIEWGPSHTERGYLQVSLAYPLDAGPSAAATRAELIRATFYRGRSFTSGGVTVVVERTPEIASGRIEDDRYVVPVKVRFYAIIRS</sequence>
<reference evidence="3" key="1">
    <citation type="submission" date="2016-11" db="EMBL/GenBank/DDBJ databases">
        <title>Complete Genome Sequence of alachlor-degrading Sphingomonas sp. strain JJ-A5.</title>
        <authorList>
            <person name="Lee H."/>
            <person name="Ka J.-O."/>
        </authorList>
    </citation>
    <scope>NUCLEOTIDE SEQUENCE [LARGE SCALE GENOMIC DNA]</scope>
    <source>
        <strain evidence="3">JJ-A5</strain>
    </source>
</reference>